<evidence type="ECO:0000313" key="1">
    <source>
        <dbReference type="EMBL" id="KAJ8655552.1"/>
    </source>
</evidence>
<reference evidence="1 2" key="1">
    <citation type="submission" date="2023-03" db="EMBL/GenBank/DDBJ databases">
        <title>Genome sequence of Lichtheimia ornata CBS 291.66.</title>
        <authorList>
            <person name="Mohabir J.T."/>
            <person name="Shea T.P."/>
            <person name="Kurbessoian T."/>
            <person name="Berby B."/>
            <person name="Fontaine J."/>
            <person name="Livny J."/>
            <person name="Gnirke A."/>
            <person name="Stajich J.E."/>
            <person name="Cuomo C.A."/>
        </authorList>
    </citation>
    <scope>NUCLEOTIDE SEQUENCE [LARGE SCALE GENOMIC DNA]</scope>
    <source>
        <strain evidence="1">CBS 291.66</strain>
    </source>
</reference>
<dbReference type="GeneID" id="83216245"/>
<dbReference type="RefSeq" id="XP_058340465.1">
    <property type="nucleotide sequence ID" value="XM_058488839.1"/>
</dbReference>
<dbReference type="Proteomes" id="UP001234581">
    <property type="component" value="Unassembled WGS sequence"/>
</dbReference>
<sequence length="107" mass="12126">MESMDDVLKQIRSGLTDTSSALLNWKASYLALSSIVKGVESQARAQNKPVITSLINKYKDHIDTYLQKAKDDIEQAEKIMEEEWKILESAEHDSTTMMDCLCEPKTT</sequence>
<comment type="caution">
    <text evidence="1">The sequence shown here is derived from an EMBL/GenBank/DDBJ whole genome shotgun (WGS) entry which is preliminary data.</text>
</comment>
<proteinExistence type="predicted"/>
<gene>
    <name evidence="1" type="ORF">O0I10_008838</name>
</gene>
<evidence type="ECO:0000313" key="2">
    <source>
        <dbReference type="Proteomes" id="UP001234581"/>
    </source>
</evidence>
<dbReference type="AlphaFoldDB" id="A0AAD7XZA3"/>
<accession>A0AAD7XZA3</accession>
<protein>
    <submittedName>
        <fullName evidence="1">Uncharacterized protein</fullName>
    </submittedName>
</protein>
<keyword evidence="2" id="KW-1185">Reference proteome</keyword>
<dbReference type="EMBL" id="JARTCD010000048">
    <property type="protein sequence ID" value="KAJ8655552.1"/>
    <property type="molecule type" value="Genomic_DNA"/>
</dbReference>
<name>A0AAD7XZA3_9FUNG</name>
<organism evidence="1 2">
    <name type="scientific">Lichtheimia ornata</name>
    <dbReference type="NCBI Taxonomy" id="688661"/>
    <lineage>
        <taxon>Eukaryota</taxon>
        <taxon>Fungi</taxon>
        <taxon>Fungi incertae sedis</taxon>
        <taxon>Mucoromycota</taxon>
        <taxon>Mucoromycotina</taxon>
        <taxon>Mucoromycetes</taxon>
        <taxon>Mucorales</taxon>
        <taxon>Lichtheimiaceae</taxon>
        <taxon>Lichtheimia</taxon>
    </lineage>
</organism>